<evidence type="ECO:0008006" key="12">
    <source>
        <dbReference type="Google" id="ProtNLM"/>
    </source>
</evidence>
<evidence type="ECO:0000256" key="8">
    <source>
        <dbReference type="SAM" id="MobiDB-lite"/>
    </source>
</evidence>
<gene>
    <name evidence="10" type="ORF">HJC23_001746</name>
</gene>
<comment type="caution">
    <text evidence="10">The sequence shown here is derived from an EMBL/GenBank/DDBJ whole genome shotgun (WGS) entry which is preliminary data.</text>
</comment>
<feature type="transmembrane region" description="Helical" evidence="9">
    <location>
        <begin position="564"/>
        <end position="584"/>
    </location>
</feature>
<evidence type="ECO:0000256" key="7">
    <source>
        <dbReference type="ARBA" id="ARBA00023136"/>
    </source>
</evidence>
<protein>
    <recommendedName>
        <fullName evidence="12">Amino acid transporter transmembrane domain-containing protein</fullName>
    </recommendedName>
</protein>
<evidence type="ECO:0000256" key="9">
    <source>
        <dbReference type="SAM" id="Phobius"/>
    </source>
</evidence>
<feature type="non-terminal residue" evidence="10">
    <location>
        <position position="1"/>
    </location>
</feature>
<keyword evidence="11" id="KW-1185">Reference proteome</keyword>
<evidence type="ECO:0000256" key="1">
    <source>
        <dbReference type="ARBA" id="ARBA00004429"/>
    </source>
</evidence>
<evidence type="ECO:0000256" key="2">
    <source>
        <dbReference type="ARBA" id="ARBA00022448"/>
    </source>
</evidence>
<feature type="compositionally biased region" description="Basic and acidic residues" evidence="8">
    <location>
        <begin position="14"/>
        <end position="23"/>
    </location>
</feature>
<keyword evidence="7 9" id="KW-0472">Membrane</keyword>
<organism evidence="10 11">
    <name type="scientific">Cyclotella cryptica</name>
    <dbReference type="NCBI Taxonomy" id="29204"/>
    <lineage>
        <taxon>Eukaryota</taxon>
        <taxon>Sar</taxon>
        <taxon>Stramenopiles</taxon>
        <taxon>Ochrophyta</taxon>
        <taxon>Bacillariophyta</taxon>
        <taxon>Coscinodiscophyceae</taxon>
        <taxon>Thalassiosirophycidae</taxon>
        <taxon>Stephanodiscales</taxon>
        <taxon>Stephanodiscaceae</taxon>
        <taxon>Cyclotella</taxon>
    </lineage>
</organism>
<feature type="transmembrane region" description="Helical" evidence="9">
    <location>
        <begin position="485"/>
        <end position="510"/>
    </location>
</feature>
<feature type="transmembrane region" description="Helical" evidence="9">
    <location>
        <begin position="452"/>
        <end position="473"/>
    </location>
</feature>
<comment type="subcellular location">
    <subcellularLocation>
        <location evidence="1">Cell inner membrane</location>
        <topology evidence="1">Multi-pass membrane protein</topology>
    </subcellularLocation>
</comment>
<feature type="transmembrane region" description="Helical" evidence="9">
    <location>
        <begin position="311"/>
        <end position="331"/>
    </location>
</feature>
<dbReference type="Proteomes" id="UP001516023">
    <property type="component" value="Unassembled WGS sequence"/>
</dbReference>
<dbReference type="InterPro" id="IPR018227">
    <property type="entry name" value="Amino_acid_transport_2"/>
</dbReference>
<evidence type="ECO:0000313" key="11">
    <source>
        <dbReference type="Proteomes" id="UP001516023"/>
    </source>
</evidence>
<feature type="transmembrane region" description="Helical" evidence="9">
    <location>
        <begin position="415"/>
        <end position="432"/>
    </location>
</feature>
<dbReference type="Pfam" id="PF03222">
    <property type="entry name" value="Trp_Tyr_perm"/>
    <property type="match status" value="1"/>
</dbReference>
<feature type="transmembrane region" description="Helical" evidence="9">
    <location>
        <begin position="531"/>
        <end position="552"/>
    </location>
</feature>
<evidence type="ECO:0000256" key="4">
    <source>
        <dbReference type="ARBA" id="ARBA00022519"/>
    </source>
</evidence>
<keyword evidence="6 9" id="KW-1133">Transmembrane helix</keyword>
<dbReference type="EMBL" id="JABMIG020000021">
    <property type="protein sequence ID" value="KAL3802202.1"/>
    <property type="molecule type" value="Genomic_DNA"/>
</dbReference>
<feature type="transmembrane region" description="Helical" evidence="9">
    <location>
        <begin position="375"/>
        <end position="395"/>
    </location>
</feature>
<keyword evidence="5 9" id="KW-0812">Transmembrane</keyword>
<keyword evidence="2" id="KW-0813">Transport</keyword>
<keyword evidence="3" id="KW-1003">Cell membrane</keyword>
<feature type="transmembrane region" description="Helical" evidence="9">
    <location>
        <begin position="260"/>
        <end position="280"/>
    </location>
</feature>
<evidence type="ECO:0000313" key="10">
    <source>
        <dbReference type="EMBL" id="KAL3802202.1"/>
    </source>
</evidence>
<evidence type="ECO:0000256" key="6">
    <source>
        <dbReference type="ARBA" id="ARBA00022989"/>
    </source>
</evidence>
<proteinExistence type="predicted"/>
<sequence>HHEAPNTNTGTQSSERREKKAVKESQWMNTGRNVRINGIFVTIREGCFGGTLSFRFFTVRSMVLYSERTIILFCVSLCCHAKEDQRCNLASLTGYTSAHIIRMHSRGAKKARTQPISTMKAAFVISCCVVSSSNAFQQGNLKFQRVNRIENKYRYASNAHSHARRRVSSERNMKPAASTAENDSIIKNSERRKHLYRRRLFSRFPHSRRDHSLLSRSPNIQIPRSWEPKVLSASLLVTGNTVGSSMFVLPDTVEKVGMVWGSAIFIVLYIYNLVSGLMIADVAINLHESSDCDVPSSFKDFADCAMKDQTAGTAIGAASLLMNSCFLAYGFVQVGSFVASALPGLGVDPTTATAISAALFAWVSYTQTNEGIEKIANAAVMVLFSSFASLLLPSLANVHDPMETFLAPGSHPEGFSAAISTAVPLILSTLIYQNIVPSITKLLKFDRTNSTIAIALGSFIPLAMYVAWCFAVLGGGLDNSLSSGAGGAMFAAFTASSFIGSSIGCIMSLAEEYESIIASKSQEEVPCTLKDTFSAPAVLMSVLPPAAVAVAVSSGGDLEFTGPLHLAGAVITPFLYGILPIMLFKSMQPENRSKDAMFSKTPQLLLGASTVGILGHEIIQDFGNWVA</sequence>
<dbReference type="AlphaFoldDB" id="A0ABD3QPP7"/>
<feature type="transmembrane region" description="Helical" evidence="9">
    <location>
        <begin position="337"/>
        <end position="363"/>
    </location>
</feature>
<feature type="compositionally biased region" description="Polar residues" evidence="8">
    <location>
        <begin position="1"/>
        <end position="13"/>
    </location>
</feature>
<feature type="region of interest" description="Disordered" evidence="8">
    <location>
        <begin position="1"/>
        <end position="25"/>
    </location>
</feature>
<name>A0ABD3QPP7_9STRA</name>
<dbReference type="PANTHER" id="PTHR32195:SF26">
    <property type="entry name" value="TRYPTOPHAN OR TYROSINE TRANSPORTER PROTEIN"/>
    <property type="match status" value="1"/>
</dbReference>
<feature type="region of interest" description="Disordered" evidence="8">
    <location>
        <begin position="160"/>
        <end position="184"/>
    </location>
</feature>
<dbReference type="PANTHER" id="PTHR32195">
    <property type="entry name" value="OS07G0662800 PROTEIN"/>
    <property type="match status" value="1"/>
</dbReference>
<evidence type="ECO:0000256" key="5">
    <source>
        <dbReference type="ARBA" id="ARBA00022692"/>
    </source>
</evidence>
<accession>A0ABD3QPP7</accession>
<reference evidence="10 11" key="1">
    <citation type="journal article" date="2020" name="G3 (Bethesda)">
        <title>Improved Reference Genome for Cyclotella cryptica CCMP332, a Model for Cell Wall Morphogenesis, Salinity Adaptation, and Lipid Production in Diatoms (Bacillariophyta).</title>
        <authorList>
            <person name="Roberts W.R."/>
            <person name="Downey K.M."/>
            <person name="Ruck E.C."/>
            <person name="Traller J.C."/>
            <person name="Alverson A.J."/>
        </authorList>
    </citation>
    <scope>NUCLEOTIDE SEQUENCE [LARGE SCALE GENOMIC DNA]</scope>
    <source>
        <strain evidence="10 11">CCMP332</strain>
    </source>
</reference>
<evidence type="ECO:0000256" key="3">
    <source>
        <dbReference type="ARBA" id="ARBA00022475"/>
    </source>
</evidence>
<keyword evidence="4" id="KW-0997">Cell inner membrane</keyword>
<dbReference type="GO" id="GO:0005886">
    <property type="term" value="C:plasma membrane"/>
    <property type="evidence" value="ECO:0007669"/>
    <property type="project" value="UniProtKB-SubCell"/>
</dbReference>